<accession>A0A9P7MLY8</accession>
<dbReference type="EMBL" id="SRPS01000279">
    <property type="protein sequence ID" value="KAG5960549.1"/>
    <property type="molecule type" value="Genomic_DNA"/>
</dbReference>
<dbReference type="Proteomes" id="UP000784919">
    <property type="component" value="Unassembled WGS sequence"/>
</dbReference>
<feature type="region of interest" description="Disordered" evidence="1">
    <location>
        <begin position="41"/>
        <end position="63"/>
    </location>
</feature>
<dbReference type="InterPro" id="IPR032675">
    <property type="entry name" value="LRR_dom_sf"/>
</dbReference>
<dbReference type="AlphaFoldDB" id="A0A9P7MLY8"/>
<evidence type="ECO:0000313" key="3">
    <source>
        <dbReference type="Proteomes" id="UP000784919"/>
    </source>
</evidence>
<organism evidence="2 3">
    <name type="scientific">Claviceps arundinis</name>
    <dbReference type="NCBI Taxonomy" id="1623583"/>
    <lineage>
        <taxon>Eukaryota</taxon>
        <taxon>Fungi</taxon>
        <taxon>Dikarya</taxon>
        <taxon>Ascomycota</taxon>
        <taxon>Pezizomycotina</taxon>
        <taxon>Sordariomycetes</taxon>
        <taxon>Hypocreomycetidae</taxon>
        <taxon>Hypocreales</taxon>
        <taxon>Clavicipitaceae</taxon>
        <taxon>Claviceps</taxon>
    </lineage>
</organism>
<feature type="region of interest" description="Disordered" evidence="1">
    <location>
        <begin position="1"/>
        <end position="29"/>
    </location>
</feature>
<name>A0A9P7MLY8_9HYPO</name>
<protein>
    <submittedName>
        <fullName evidence="2">Uncharacterized protein</fullName>
    </submittedName>
</protein>
<sequence length="347" mass="38575">MPPTRTQSKKPRGISALPGPGPAPEGRLKPHERVTAVAQCETKSTAEAPAQAPTGAGEAHRAPDEAIEAHDGKGSDENCEVKANPAVLAVKRNNTSRKTSTPINQGLKEAIFQNNSKWETNHRDWIGSKTKMVTFESGFVLKEYAFPSPPTLQPTSDVHIHTDCQGSEHIDELITAGPKVCGNLTHFTFHFRDVCYDAKNSAEDVTDEALIRLITLCPKLRSIQLQGTSGLGDITLETIFRCCPNISFVEITTHSRNRRPNRNNQVKGSALDKLRENPSWGTKLKKLRLPGGLVGCDRRDPLTRAVRALTKERVNLLVQLVDVEEIKKWGDWELDYFETKFRKGRKQ</sequence>
<proteinExistence type="predicted"/>
<gene>
    <name evidence="2" type="ORF">E4U56_004261</name>
</gene>
<dbReference type="OrthoDB" id="550575at2759"/>
<evidence type="ECO:0000313" key="2">
    <source>
        <dbReference type="EMBL" id="KAG5960549.1"/>
    </source>
</evidence>
<evidence type="ECO:0000256" key="1">
    <source>
        <dbReference type="SAM" id="MobiDB-lite"/>
    </source>
</evidence>
<comment type="caution">
    <text evidence="2">The sequence shown here is derived from an EMBL/GenBank/DDBJ whole genome shotgun (WGS) entry which is preliminary data.</text>
</comment>
<reference evidence="2" key="1">
    <citation type="journal article" date="2020" name="bioRxiv">
        <title>Whole genome comparisons of ergot fungi reveals the divergence and evolution of species within the genus Claviceps are the result of varying mechanisms driving genome evolution and host range expansion.</title>
        <authorList>
            <person name="Wyka S.A."/>
            <person name="Mondo S.J."/>
            <person name="Liu M."/>
            <person name="Dettman J."/>
            <person name="Nalam V."/>
            <person name="Broders K.D."/>
        </authorList>
    </citation>
    <scope>NUCLEOTIDE SEQUENCE</scope>
    <source>
        <strain evidence="2">CCC 1102</strain>
    </source>
</reference>
<dbReference type="Gene3D" id="3.80.10.10">
    <property type="entry name" value="Ribonuclease Inhibitor"/>
    <property type="match status" value="1"/>
</dbReference>